<reference evidence="7 8" key="1">
    <citation type="submission" date="2019-04" db="EMBL/GenBank/DDBJ databases">
        <title>Herbidospora sp. NEAU-GS14.nov., a novel actinomycete isolated from soil.</title>
        <authorList>
            <person name="Han L."/>
        </authorList>
    </citation>
    <scope>NUCLEOTIDE SEQUENCE [LARGE SCALE GENOMIC DNA]</scope>
    <source>
        <strain evidence="7 8">NEAU-GS14</strain>
    </source>
</reference>
<keyword evidence="2" id="KW-0328">Glycosyltransferase</keyword>
<keyword evidence="8" id="KW-1185">Reference proteome</keyword>
<evidence type="ECO:0000256" key="3">
    <source>
        <dbReference type="ARBA" id="ARBA00022679"/>
    </source>
</evidence>
<comment type="caution">
    <text evidence="7">The sequence shown here is derived from an EMBL/GenBank/DDBJ whole genome shotgun (WGS) entry which is preliminary data.</text>
</comment>
<comment type="similarity">
    <text evidence="1">Belongs to the glycosyltransferase 28 family.</text>
</comment>
<accession>A0A4U3MF86</accession>
<evidence type="ECO:0000259" key="5">
    <source>
        <dbReference type="Pfam" id="PF06722"/>
    </source>
</evidence>
<dbReference type="PANTHER" id="PTHR48050">
    <property type="entry name" value="STEROL 3-BETA-GLUCOSYLTRANSFERASE"/>
    <property type="match status" value="1"/>
</dbReference>
<dbReference type="PANTHER" id="PTHR48050:SF13">
    <property type="entry name" value="STEROL 3-BETA-GLUCOSYLTRANSFERASE UGT80A2"/>
    <property type="match status" value="1"/>
</dbReference>
<dbReference type="OrthoDB" id="5488434at2"/>
<organism evidence="7 8">
    <name type="scientific">Herbidospora galbida</name>
    <dbReference type="NCBI Taxonomy" id="2575442"/>
    <lineage>
        <taxon>Bacteria</taxon>
        <taxon>Bacillati</taxon>
        <taxon>Actinomycetota</taxon>
        <taxon>Actinomycetes</taxon>
        <taxon>Streptosporangiales</taxon>
        <taxon>Streptosporangiaceae</taxon>
        <taxon>Herbidospora</taxon>
    </lineage>
</organism>
<dbReference type="InterPro" id="IPR002213">
    <property type="entry name" value="UDP_glucos_trans"/>
</dbReference>
<dbReference type="InterPro" id="IPR050426">
    <property type="entry name" value="Glycosyltransferase_28"/>
</dbReference>
<dbReference type="Pfam" id="PF06722">
    <property type="entry name" value="EryCIII-like_C"/>
    <property type="match status" value="1"/>
</dbReference>
<keyword evidence="3 7" id="KW-0808">Transferase</keyword>
<dbReference type="GO" id="GO:0017000">
    <property type="term" value="P:antibiotic biosynthetic process"/>
    <property type="evidence" value="ECO:0007669"/>
    <property type="project" value="UniProtKB-KW"/>
</dbReference>
<dbReference type="EMBL" id="SZQA01000017">
    <property type="protein sequence ID" value="TKK87219.1"/>
    <property type="molecule type" value="Genomic_DNA"/>
</dbReference>
<evidence type="ECO:0000313" key="8">
    <source>
        <dbReference type="Proteomes" id="UP000308705"/>
    </source>
</evidence>
<evidence type="ECO:0000256" key="1">
    <source>
        <dbReference type="ARBA" id="ARBA00006962"/>
    </source>
</evidence>
<evidence type="ECO:0000313" key="7">
    <source>
        <dbReference type="EMBL" id="TKK87219.1"/>
    </source>
</evidence>
<dbReference type="GO" id="GO:0016758">
    <property type="term" value="F:hexosyltransferase activity"/>
    <property type="evidence" value="ECO:0007669"/>
    <property type="project" value="UniProtKB-ARBA"/>
</dbReference>
<feature type="domain" description="Erythromycin biosynthesis protein CIII-like N-terminal" evidence="6">
    <location>
        <begin position="22"/>
        <end position="261"/>
    </location>
</feature>
<dbReference type="InterPro" id="IPR048284">
    <property type="entry name" value="EryCIII-like_N"/>
</dbReference>
<proteinExistence type="inferred from homology"/>
<gene>
    <name evidence="7" type="ORF">FDA94_19090</name>
</gene>
<name>A0A4U3MF86_9ACTN</name>
<dbReference type="InterPro" id="IPR030953">
    <property type="entry name" value="Glycosyl_450act"/>
</dbReference>
<dbReference type="GO" id="GO:0008194">
    <property type="term" value="F:UDP-glycosyltransferase activity"/>
    <property type="evidence" value="ECO:0007669"/>
    <property type="project" value="InterPro"/>
</dbReference>
<dbReference type="Proteomes" id="UP000308705">
    <property type="component" value="Unassembled WGS sequence"/>
</dbReference>
<dbReference type="NCBIfam" id="TIGR04516">
    <property type="entry name" value="glycosyl_450act"/>
    <property type="match status" value="1"/>
</dbReference>
<protein>
    <submittedName>
        <fullName evidence="7">Activator-dependent family glycosyltransferase</fullName>
    </submittedName>
</protein>
<feature type="domain" description="Erythromycin biosynthesis protein CIII-like C-terminal" evidence="5">
    <location>
        <begin position="277"/>
        <end position="416"/>
    </location>
</feature>
<evidence type="ECO:0000259" key="6">
    <source>
        <dbReference type="Pfam" id="PF21036"/>
    </source>
</evidence>
<dbReference type="InterPro" id="IPR010610">
    <property type="entry name" value="EryCIII-like_C"/>
</dbReference>
<dbReference type="Gene3D" id="3.40.50.2000">
    <property type="entry name" value="Glycogen Phosphorylase B"/>
    <property type="match status" value="2"/>
</dbReference>
<evidence type="ECO:0000256" key="4">
    <source>
        <dbReference type="ARBA" id="ARBA00023194"/>
    </source>
</evidence>
<keyword evidence="4" id="KW-0045">Antibiotic biosynthesis</keyword>
<dbReference type="Pfam" id="PF21036">
    <property type="entry name" value="EryCIII-like_N"/>
    <property type="match status" value="1"/>
</dbReference>
<sequence>MRVLFATYSEKTHLLPMVPLAWALRTAGHDVRVASQPELVPAITRAGLPATAVGADHHLWRVARRFLTRRVATTDPVLYEKVRGIRQPPFDVADRPDEEISWEHLRSGYAGIVPSWYRLVNDPMIGDLVALARAWRPDLVLWESATFAGAVAAEAVGAAHGRVLCNLDMFGVARRQFLRLKGDRTGDPLAEWLAPLAARHGAAFSEDLVTGHFTVDQQPGSLRMEAGGHRYVPMRHVPYNGPAVVPQWLADGRRRIAVSLGSTSSERFDGFAVGVREILDALADVDAEIVATWAGDGRPVPGNVRLVPFLALHLLAPACAAVVHHGAFGTATAAGLAGVPQLSLPERHDAPYHATRMTRQGAGLAIPHDQATGENVRAALLRLLTEPRFAERAAALRAEMLALPAPNDLVPELERLTAACRPERSAGVRRSA</sequence>
<dbReference type="RefSeq" id="WP_137248416.1">
    <property type="nucleotide sequence ID" value="NZ_SZQA01000017.1"/>
</dbReference>
<dbReference type="CDD" id="cd03784">
    <property type="entry name" value="GT1_Gtf-like"/>
    <property type="match status" value="1"/>
</dbReference>
<dbReference type="AlphaFoldDB" id="A0A4U3MF86"/>
<evidence type="ECO:0000256" key="2">
    <source>
        <dbReference type="ARBA" id="ARBA00022676"/>
    </source>
</evidence>
<dbReference type="SUPFAM" id="SSF53756">
    <property type="entry name" value="UDP-Glycosyltransferase/glycogen phosphorylase"/>
    <property type="match status" value="1"/>
</dbReference>